<evidence type="ECO:0000256" key="2">
    <source>
        <dbReference type="ARBA" id="ARBA00009810"/>
    </source>
</evidence>
<protein>
    <recommendedName>
        <fullName evidence="17">Iron complex outermembrane recepter protein</fullName>
    </recommendedName>
</protein>
<dbReference type="PANTHER" id="PTHR47234">
    <property type="match status" value="1"/>
</dbReference>
<sequence>MKLKKIAQCIALIGVSSTVFAQEQQAEPQRVEITGSSIKRIAKEGALPVQVISKSDIERQGITSAEQLMRVISANGTGTNNMTSGNNVFGADADRLVGGAAFASLRGLGPSSTLVLLNGRRVSAHGTSGKSVDLNSIPIAAVERIEILKDGASAIYGTDAIGGVINFILKTNYTGAEISADTNVTQEGGGNTRRASLLVGKGTLDKEGYNVMASLSLDKSDILRSQQRDFARGYQPNRGLSPDTTGTPYANQLSGAGTALGTGFKLPGDPNSYLQASLLSLTGKCDTIPGMSQYDAALWKNSTSILRSTYSCAYDYGGDYVMQQPVEHANLVSRGTIQINADTKAFVELTASRAKSKAELTPLQISTSIANKNVYPVGGPYYQDLSAYIPSFDNTKPIAYKWRASDLGNRTQETTSDNSRLLLGLEGVVFGKWDYKLGVSTARAKADTTLIDGYAYTDKLYAALASGIINPWVAPGQSQSPAAMALLNSTKAHVDLQGGTTKLTQADGNISGELFQLPAGAVSVATGFDLRRESYEFAQGVDATTILLAPGNANLPSVSRDIKAVYAETIVPITKNLELTAAVRHDQYSQIGGTTNPKLAFRYQPHEAIVFRGSVNSGFLAPSFQQLYSGQLTQELPNGADDPVQCPLHPGDPNYCSLKLDYKTGGNAKLKPETSKQGSIGFVVSPMKGLTGSLDIWEIRSKDRILNRTVTQVLANYQSLLDNIVRNPDGTINYIQAGWINAAGSQTRGADLSLHYDTEFSTGKWSFALDGTYTNSFKYHEFENQPYQELVGNFGTSDLYLRWKHNASITWSRGPWSVMGTQLYASGYKDQLPKGDIPPGFNPYVDAYITYGLSATYTGFKNWTITGGIQNVFNTDPPFTAHNVDDVVGAGWDPRVADPRGRAFTLNVNYKFN</sequence>
<dbReference type="RefSeq" id="WP_188564351.1">
    <property type="nucleotide sequence ID" value="NZ_BMED01000001.1"/>
</dbReference>
<evidence type="ECO:0000256" key="11">
    <source>
        <dbReference type="RuleBase" id="RU003357"/>
    </source>
</evidence>
<dbReference type="Gene3D" id="2.40.170.20">
    <property type="entry name" value="TonB-dependent receptor, beta-barrel domain"/>
    <property type="match status" value="1"/>
</dbReference>
<comment type="similarity">
    <text evidence="2 10 11">Belongs to the TonB-dependent receptor family.</text>
</comment>
<feature type="signal peptide" evidence="12">
    <location>
        <begin position="1"/>
        <end position="21"/>
    </location>
</feature>
<dbReference type="InterPro" id="IPR036942">
    <property type="entry name" value="Beta-barrel_TonB_sf"/>
</dbReference>
<evidence type="ECO:0000256" key="10">
    <source>
        <dbReference type="PROSITE-ProRule" id="PRU01360"/>
    </source>
</evidence>
<keyword evidence="7 10" id="KW-0472">Membrane</keyword>
<evidence type="ECO:0008006" key="17">
    <source>
        <dbReference type="Google" id="ProtNLM"/>
    </source>
</evidence>
<evidence type="ECO:0000313" key="16">
    <source>
        <dbReference type="Proteomes" id="UP000637423"/>
    </source>
</evidence>
<dbReference type="CDD" id="cd01347">
    <property type="entry name" value="ligand_gated_channel"/>
    <property type="match status" value="1"/>
</dbReference>
<evidence type="ECO:0000259" key="13">
    <source>
        <dbReference type="Pfam" id="PF00593"/>
    </source>
</evidence>
<keyword evidence="6 11" id="KW-0798">TonB box</keyword>
<dbReference type="SUPFAM" id="SSF56935">
    <property type="entry name" value="Porins"/>
    <property type="match status" value="1"/>
</dbReference>
<reference evidence="15" key="1">
    <citation type="journal article" date="2014" name="Int. J. Syst. Evol. Microbiol.">
        <title>Complete genome sequence of Corynebacterium casei LMG S-19264T (=DSM 44701T), isolated from a smear-ripened cheese.</title>
        <authorList>
            <consortium name="US DOE Joint Genome Institute (JGI-PGF)"/>
            <person name="Walter F."/>
            <person name="Albersmeier A."/>
            <person name="Kalinowski J."/>
            <person name="Ruckert C."/>
        </authorList>
    </citation>
    <scope>NUCLEOTIDE SEQUENCE</scope>
    <source>
        <strain evidence="15">CGMCC 1.10998</strain>
    </source>
</reference>
<keyword evidence="16" id="KW-1185">Reference proteome</keyword>
<name>A0A916XBZ8_9BURK</name>
<gene>
    <name evidence="15" type="ORF">GCM10011396_04440</name>
</gene>
<dbReference type="Proteomes" id="UP000637423">
    <property type="component" value="Unassembled WGS sequence"/>
</dbReference>
<comment type="caution">
    <text evidence="15">The sequence shown here is derived from an EMBL/GenBank/DDBJ whole genome shotgun (WGS) entry which is preliminary data.</text>
</comment>
<evidence type="ECO:0000256" key="7">
    <source>
        <dbReference type="ARBA" id="ARBA00023136"/>
    </source>
</evidence>
<feature type="domain" description="TonB-dependent receptor plug" evidence="14">
    <location>
        <begin position="46"/>
        <end position="164"/>
    </location>
</feature>
<dbReference type="GO" id="GO:0009279">
    <property type="term" value="C:cell outer membrane"/>
    <property type="evidence" value="ECO:0007669"/>
    <property type="project" value="UniProtKB-SubCell"/>
</dbReference>
<evidence type="ECO:0000256" key="8">
    <source>
        <dbReference type="ARBA" id="ARBA00023170"/>
    </source>
</evidence>
<evidence type="ECO:0000256" key="6">
    <source>
        <dbReference type="ARBA" id="ARBA00023077"/>
    </source>
</evidence>
<evidence type="ECO:0000256" key="1">
    <source>
        <dbReference type="ARBA" id="ARBA00004571"/>
    </source>
</evidence>
<evidence type="ECO:0000256" key="3">
    <source>
        <dbReference type="ARBA" id="ARBA00022448"/>
    </source>
</evidence>
<proteinExistence type="inferred from homology"/>
<feature type="domain" description="TonB-dependent receptor-like beta-barrel" evidence="13">
    <location>
        <begin position="390"/>
        <end position="872"/>
    </location>
</feature>
<keyword evidence="9 10" id="KW-0998">Cell outer membrane</keyword>
<comment type="subcellular location">
    <subcellularLocation>
        <location evidence="1 10">Cell outer membrane</location>
        <topology evidence="1 10">Multi-pass membrane protein</topology>
    </subcellularLocation>
</comment>
<dbReference type="InterPro" id="IPR039426">
    <property type="entry name" value="TonB-dep_rcpt-like"/>
</dbReference>
<keyword evidence="3 10" id="KW-0813">Transport</keyword>
<dbReference type="Gene3D" id="2.170.130.10">
    <property type="entry name" value="TonB-dependent receptor, plug domain"/>
    <property type="match status" value="1"/>
</dbReference>
<evidence type="ECO:0000256" key="5">
    <source>
        <dbReference type="ARBA" id="ARBA00022692"/>
    </source>
</evidence>
<evidence type="ECO:0000259" key="14">
    <source>
        <dbReference type="Pfam" id="PF07715"/>
    </source>
</evidence>
<dbReference type="EMBL" id="BMED01000001">
    <property type="protein sequence ID" value="GGC60624.1"/>
    <property type="molecule type" value="Genomic_DNA"/>
</dbReference>
<keyword evidence="5 10" id="KW-0812">Transmembrane</keyword>
<accession>A0A916XBZ8</accession>
<dbReference type="PROSITE" id="PS52016">
    <property type="entry name" value="TONB_DEPENDENT_REC_3"/>
    <property type="match status" value="1"/>
</dbReference>
<dbReference type="InterPro" id="IPR000531">
    <property type="entry name" value="Beta-barrel_TonB"/>
</dbReference>
<keyword evidence="4 10" id="KW-1134">Transmembrane beta strand</keyword>
<dbReference type="PANTHER" id="PTHR47234:SF2">
    <property type="entry name" value="TONB-DEPENDENT RECEPTOR"/>
    <property type="match status" value="1"/>
</dbReference>
<reference evidence="15" key="2">
    <citation type="submission" date="2020-09" db="EMBL/GenBank/DDBJ databases">
        <authorList>
            <person name="Sun Q."/>
            <person name="Zhou Y."/>
        </authorList>
    </citation>
    <scope>NUCLEOTIDE SEQUENCE</scope>
    <source>
        <strain evidence="15">CGMCC 1.10998</strain>
    </source>
</reference>
<feature type="chain" id="PRO_5036903379" description="Iron complex outermembrane recepter protein" evidence="12">
    <location>
        <begin position="22"/>
        <end position="913"/>
    </location>
</feature>
<dbReference type="AlphaFoldDB" id="A0A916XBZ8"/>
<dbReference type="Pfam" id="PF07715">
    <property type="entry name" value="Plug"/>
    <property type="match status" value="1"/>
</dbReference>
<dbReference type="InterPro" id="IPR012910">
    <property type="entry name" value="Plug_dom"/>
</dbReference>
<evidence type="ECO:0000256" key="4">
    <source>
        <dbReference type="ARBA" id="ARBA00022452"/>
    </source>
</evidence>
<dbReference type="Pfam" id="PF00593">
    <property type="entry name" value="TonB_dep_Rec_b-barrel"/>
    <property type="match status" value="1"/>
</dbReference>
<keyword evidence="8" id="KW-0675">Receptor</keyword>
<dbReference type="InterPro" id="IPR037066">
    <property type="entry name" value="Plug_dom_sf"/>
</dbReference>
<organism evidence="15 16">
    <name type="scientific">Undibacterium terreum</name>
    <dbReference type="NCBI Taxonomy" id="1224302"/>
    <lineage>
        <taxon>Bacteria</taxon>
        <taxon>Pseudomonadati</taxon>
        <taxon>Pseudomonadota</taxon>
        <taxon>Betaproteobacteria</taxon>
        <taxon>Burkholderiales</taxon>
        <taxon>Oxalobacteraceae</taxon>
        <taxon>Undibacterium</taxon>
    </lineage>
</organism>
<evidence type="ECO:0000256" key="12">
    <source>
        <dbReference type="SAM" id="SignalP"/>
    </source>
</evidence>
<keyword evidence="12" id="KW-0732">Signal</keyword>
<evidence type="ECO:0000313" key="15">
    <source>
        <dbReference type="EMBL" id="GGC60624.1"/>
    </source>
</evidence>
<evidence type="ECO:0000256" key="9">
    <source>
        <dbReference type="ARBA" id="ARBA00023237"/>
    </source>
</evidence>